<dbReference type="SUPFAM" id="SSF55120">
    <property type="entry name" value="Pseudouridine synthase"/>
    <property type="match status" value="1"/>
</dbReference>
<dbReference type="HAMAP" id="MF_01080">
    <property type="entry name" value="TruB_bact"/>
    <property type="match status" value="1"/>
</dbReference>
<dbReference type="EMBL" id="JANKHG010000015">
    <property type="protein sequence ID" value="MCR2745999.1"/>
    <property type="molecule type" value="Genomic_DNA"/>
</dbReference>
<dbReference type="InterPro" id="IPR020103">
    <property type="entry name" value="PsdUridine_synth_cat_dom_sf"/>
</dbReference>
<feature type="active site" description="Nucleophile" evidence="5">
    <location>
        <position position="57"/>
    </location>
</feature>
<dbReference type="Pfam" id="PF01509">
    <property type="entry name" value="TruB_N"/>
    <property type="match status" value="1"/>
</dbReference>
<evidence type="ECO:0000256" key="2">
    <source>
        <dbReference type="ARBA" id="ARBA00005642"/>
    </source>
</evidence>
<dbReference type="EC" id="5.4.99.25" evidence="5"/>
<evidence type="ECO:0000256" key="4">
    <source>
        <dbReference type="ARBA" id="ARBA00023235"/>
    </source>
</evidence>
<dbReference type="Pfam" id="PF16198">
    <property type="entry name" value="TruB_C_2"/>
    <property type="match status" value="1"/>
</dbReference>
<dbReference type="NCBIfam" id="TIGR00431">
    <property type="entry name" value="TruB"/>
    <property type="match status" value="1"/>
</dbReference>
<dbReference type="Proteomes" id="UP001165267">
    <property type="component" value="Unassembled WGS sequence"/>
</dbReference>
<gene>
    <name evidence="5 8" type="primary">truB</name>
    <name evidence="8" type="ORF">NSP04_04990</name>
</gene>
<evidence type="ECO:0000313" key="8">
    <source>
        <dbReference type="EMBL" id="MCR2745999.1"/>
    </source>
</evidence>
<evidence type="ECO:0000256" key="5">
    <source>
        <dbReference type="HAMAP-Rule" id="MF_01080"/>
    </source>
</evidence>
<keyword evidence="9" id="KW-1185">Reference proteome</keyword>
<dbReference type="InterPro" id="IPR002501">
    <property type="entry name" value="PsdUridine_synth_N"/>
</dbReference>
<dbReference type="InterPro" id="IPR032819">
    <property type="entry name" value="TruB_C"/>
</dbReference>
<dbReference type="PANTHER" id="PTHR13767">
    <property type="entry name" value="TRNA-PSEUDOURIDINE SYNTHASE"/>
    <property type="match status" value="1"/>
</dbReference>
<sequence length="348" mass="38191">MPQVRMVAMVVAIKRQKRSLSGVLLFDKSKGFSSNQSLQIVKRLYFAEKTGHTGTLDPLASGLLPLMFGEATKFAADLIEASKTYRTTVRLGFSSTTGDAEGELTQVTTRALESISEEEVKRVCAQFVGEIQQTPPMFSALKKDGKPLYEYAREGIEIDRPTRTLLIHRLDVIKVEHNAKDGNPDCSIELEVNCSKGTYVRTLGEDIAKALGTAGYLTELRRTAIGDLKVERAYTLEALKVLGESETPFDALDAVLFPVDALLGSLGEVKLNNEFARRFSHGQRLPLDLVDAKPGRVRVYGEAPAQDVNKDLNSKAFKGEPSFMGTGILETDGKGALLRPDRLIQVNL</sequence>
<feature type="domain" description="tRNA pseudouridylate synthase B C-terminal" evidence="7">
    <location>
        <begin position="201"/>
        <end position="263"/>
    </location>
</feature>
<reference evidence="8" key="1">
    <citation type="submission" date="2022-07" db="EMBL/GenBank/DDBJ databases">
        <authorList>
            <person name="Xamxidin M."/>
        </authorList>
    </citation>
    <scope>NUCLEOTIDE SEQUENCE</scope>
    <source>
        <strain evidence="8">YS8-69</strain>
    </source>
</reference>
<protein>
    <recommendedName>
        <fullName evidence="5">tRNA pseudouridine synthase B</fullName>
        <ecNumber evidence="5">5.4.99.25</ecNumber>
    </recommendedName>
    <alternativeName>
        <fullName evidence="5">tRNA pseudouridine(55) synthase</fullName>
        <shortName evidence="5">Psi55 synthase</shortName>
    </alternativeName>
    <alternativeName>
        <fullName evidence="5">tRNA pseudouridylate synthase</fullName>
    </alternativeName>
    <alternativeName>
        <fullName evidence="5">tRNA-uridine isomerase</fullName>
    </alternativeName>
</protein>
<comment type="caution">
    <text evidence="8">The sequence shown here is derived from an EMBL/GenBank/DDBJ whole genome shotgun (WGS) entry which is preliminary data.</text>
</comment>
<keyword evidence="3 5" id="KW-0819">tRNA processing</keyword>
<proteinExistence type="inferred from homology"/>
<name>A0ABT1XIS5_9BURK</name>
<evidence type="ECO:0000256" key="3">
    <source>
        <dbReference type="ARBA" id="ARBA00022694"/>
    </source>
</evidence>
<dbReference type="InterPro" id="IPR014780">
    <property type="entry name" value="tRNA_psdUridine_synth_TruB"/>
</dbReference>
<evidence type="ECO:0000313" key="9">
    <source>
        <dbReference type="Proteomes" id="UP001165267"/>
    </source>
</evidence>
<dbReference type="PANTHER" id="PTHR13767:SF2">
    <property type="entry name" value="PSEUDOURIDYLATE SYNTHASE TRUB1"/>
    <property type="match status" value="1"/>
</dbReference>
<keyword evidence="4 5" id="KW-0413">Isomerase</keyword>
<evidence type="ECO:0000259" key="6">
    <source>
        <dbReference type="Pfam" id="PF01509"/>
    </source>
</evidence>
<organism evidence="8 9">
    <name type="scientific">Limnobacter parvus</name>
    <dbReference type="NCBI Taxonomy" id="2939690"/>
    <lineage>
        <taxon>Bacteria</taxon>
        <taxon>Pseudomonadati</taxon>
        <taxon>Pseudomonadota</taxon>
        <taxon>Betaproteobacteria</taxon>
        <taxon>Burkholderiales</taxon>
        <taxon>Burkholderiaceae</taxon>
        <taxon>Limnobacter</taxon>
    </lineage>
</organism>
<comment type="function">
    <text evidence="5">Responsible for synthesis of pseudouridine from uracil-55 in the psi GC loop of transfer RNAs.</text>
</comment>
<evidence type="ECO:0000259" key="7">
    <source>
        <dbReference type="Pfam" id="PF16198"/>
    </source>
</evidence>
<comment type="catalytic activity">
    <reaction evidence="1 5">
        <text>uridine(55) in tRNA = pseudouridine(55) in tRNA</text>
        <dbReference type="Rhea" id="RHEA:42532"/>
        <dbReference type="Rhea" id="RHEA-COMP:10101"/>
        <dbReference type="Rhea" id="RHEA-COMP:10102"/>
        <dbReference type="ChEBI" id="CHEBI:65314"/>
        <dbReference type="ChEBI" id="CHEBI:65315"/>
        <dbReference type="EC" id="5.4.99.25"/>
    </reaction>
</comment>
<dbReference type="Gene3D" id="3.30.2350.10">
    <property type="entry name" value="Pseudouridine synthase"/>
    <property type="match status" value="1"/>
</dbReference>
<accession>A0ABT1XIS5</accession>
<dbReference type="GO" id="GO:0160148">
    <property type="term" value="F:tRNA pseudouridine(55) synthase activity"/>
    <property type="evidence" value="ECO:0007669"/>
    <property type="project" value="UniProtKB-EC"/>
</dbReference>
<comment type="similarity">
    <text evidence="2 5">Belongs to the pseudouridine synthase TruB family. Type 1 subfamily.</text>
</comment>
<evidence type="ECO:0000256" key="1">
    <source>
        <dbReference type="ARBA" id="ARBA00000385"/>
    </source>
</evidence>
<feature type="domain" description="Pseudouridine synthase II N-terminal" evidence="6">
    <location>
        <begin position="42"/>
        <end position="200"/>
    </location>
</feature>
<dbReference type="CDD" id="cd02573">
    <property type="entry name" value="PseudoU_synth_EcTruB"/>
    <property type="match status" value="1"/>
</dbReference>